<dbReference type="InterPro" id="IPR006095">
    <property type="entry name" value="Glu/Leu/Phe/Val/Trp_DH"/>
</dbReference>
<dbReference type="SMART" id="SM00839">
    <property type="entry name" value="ELFV_dehydrog"/>
    <property type="match status" value="1"/>
</dbReference>
<dbReference type="Gene3D" id="3.40.50.10860">
    <property type="entry name" value="Leucine Dehydrogenase, chain A, domain 1"/>
    <property type="match status" value="1"/>
</dbReference>
<dbReference type="AlphaFoldDB" id="A0A504ITS3"/>
<protein>
    <submittedName>
        <fullName evidence="5">Amino acid dehydrogenase</fullName>
    </submittedName>
</protein>
<keyword evidence="6" id="KW-1185">Reference proteome</keyword>
<dbReference type="GO" id="GO:0004352">
    <property type="term" value="F:glutamate dehydrogenase (NAD+) activity"/>
    <property type="evidence" value="ECO:0007669"/>
    <property type="project" value="TreeGrafter"/>
</dbReference>
<dbReference type="PANTHER" id="PTHR11606:SF13">
    <property type="entry name" value="GLUTAMATE DEHYDROGENASE 1, MITOCHONDRIAL"/>
    <property type="match status" value="1"/>
</dbReference>
<dbReference type="Proteomes" id="UP000315540">
    <property type="component" value="Unassembled WGS sequence"/>
</dbReference>
<name>A0A504ITS3_9FLAO</name>
<dbReference type="InterPro" id="IPR006097">
    <property type="entry name" value="Glu/Leu/Phe/Val/Trp_DH_dimer"/>
</dbReference>
<dbReference type="OrthoDB" id="9803297at2"/>
<dbReference type="SUPFAM" id="SSF51735">
    <property type="entry name" value="NAD(P)-binding Rossmann-fold domains"/>
    <property type="match status" value="1"/>
</dbReference>
<evidence type="ECO:0000256" key="2">
    <source>
        <dbReference type="ARBA" id="ARBA00023002"/>
    </source>
</evidence>
<dbReference type="Pfam" id="PF02812">
    <property type="entry name" value="ELFV_dehydrog_N"/>
    <property type="match status" value="1"/>
</dbReference>
<dbReference type="PRINTS" id="PR00082">
    <property type="entry name" value="GLFDHDRGNASE"/>
</dbReference>
<dbReference type="GO" id="GO:0006538">
    <property type="term" value="P:L-glutamate catabolic process"/>
    <property type="evidence" value="ECO:0007669"/>
    <property type="project" value="TreeGrafter"/>
</dbReference>
<evidence type="ECO:0000256" key="3">
    <source>
        <dbReference type="RuleBase" id="RU004417"/>
    </source>
</evidence>
<keyword evidence="2 3" id="KW-0560">Oxidoreductase</keyword>
<dbReference type="Pfam" id="PF00208">
    <property type="entry name" value="ELFV_dehydrog"/>
    <property type="match status" value="1"/>
</dbReference>
<accession>A0A504ITS3</accession>
<dbReference type="RefSeq" id="WP_140597775.1">
    <property type="nucleotide sequence ID" value="NZ_VFWZ01000011.1"/>
</dbReference>
<organism evidence="5 6">
    <name type="scientific">Aquimarina algicola</name>
    <dbReference type="NCBI Taxonomy" id="2589995"/>
    <lineage>
        <taxon>Bacteria</taxon>
        <taxon>Pseudomonadati</taxon>
        <taxon>Bacteroidota</taxon>
        <taxon>Flavobacteriia</taxon>
        <taxon>Flavobacteriales</taxon>
        <taxon>Flavobacteriaceae</taxon>
        <taxon>Aquimarina</taxon>
    </lineage>
</organism>
<feature type="domain" description="Glutamate/phenylalanine/leucine/valine/L-tryptophan dehydrogenase C-terminal" evidence="4">
    <location>
        <begin position="181"/>
        <end position="408"/>
    </location>
</feature>
<evidence type="ECO:0000256" key="1">
    <source>
        <dbReference type="ARBA" id="ARBA00006382"/>
    </source>
</evidence>
<dbReference type="InterPro" id="IPR036291">
    <property type="entry name" value="NAD(P)-bd_dom_sf"/>
</dbReference>
<comment type="caution">
    <text evidence="5">The sequence shown here is derived from an EMBL/GenBank/DDBJ whole genome shotgun (WGS) entry which is preliminary data.</text>
</comment>
<dbReference type="Gene3D" id="3.40.50.720">
    <property type="entry name" value="NAD(P)-binding Rossmann-like Domain"/>
    <property type="match status" value="1"/>
</dbReference>
<reference evidence="5 6" key="1">
    <citation type="submission" date="2019-06" db="EMBL/GenBank/DDBJ databases">
        <authorList>
            <person name="Meng X."/>
        </authorList>
    </citation>
    <scope>NUCLEOTIDE SEQUENCE [LARGE SCALE GENOMIC DNA]</scope>
    <source>
        <strain evidence="5 6">M625</strain>
    </source>
</reference>
<proteinExistence type="inferred from homology"/>
<dbReference type="InterPro" id="IPR006096">
    <property type="entry name" value="Glu/Leu/Phe/Val/Trp_DH_C"/>
</dbReference>
<dbReference type="PANTHER" id="PTHR11606">
    <property type="entry name" value="GLUTAMATE DEHYDROGENASE"/>
    <property type="match status" value="1"/>
</dbReference>
<comment type="similarity">
    <text evidence="1 3">Belongs to the Glu/Leu/Phe/Val dehydrogenases family.</text>
</comment>
<gene>
    <name evidence="5" type="ORF">FHK87_25820</name>
</gene>
<dbReference type="SUPFAM" id="SSF53223">
    <property type="entry name" value="Aminoacid dehydrogenase-like, N-terminal domain"/>
    <property type="match status" value="1"/>
</dbReference>
<evidence type="ECO:0000259" key="4">
    <source>
        <dbReference type="SMART" id="SM00839"/>
    </source>
</evidence>
<sequence length="408" mass="45461">MKELLKKYEQKKPEIVFNWKDSETEAEGWTVINSLRGGAAGGGTRMRKGLDVNEVVSLAKTMEVKFTVSGPSIGGAKSGINFDPDDPRKKDVLKRWYKAVSPLLKSYYGTGGDLNVDEIHEVIPITEECGVWHPQEGVFNGHFKPSEADKINRIGQLRQGVIKVLENTTFSPDVLQKYTVADMITGYGVAEAVRHYYDIYGGNLKGKRAIVQGFGNVGSAAAYHLSEMGAKIVGIIDHVGGLINEEGFSFEEIKQLYLDKKGNKLYSEKLIPFEELNEKIWSLPTEVFMPCAASRLITKDQITKMIDAGLEVISCGANVPFADTEIFFGPIMEYTDNKVSLIPDFISNCGMARVFAYFMERKVQMTDEAIFMDTSETIKKAIQQIYNIQTSKINISKTAFEIALNQLL</sequence>
<evidence type="ECO:0000313" key="5">
    <source>
        <dbReference type="EMBL" id="TPN81404.1"/>
    </source>
</evidence>
<dbReference type="EMBL" id="VFWZ01000011">
    <property type="protein sequence ID" value="TPN81404.1"/>
    <property type="molecule type" value="Genomic_DNA"/>
</dbReference>
<dbReference type="InterPro" id="IPR046346">
    <property type="entry name" value="Aminoacid_DH-like_N_sf"/>
</dbReference>
<evidence type="ECO:0000313" key="6">
    <source>
        <dbReference type="Proteomes" id="UP000315540"/>
    </source>
</evidence>